<gene>
    <name evidence="3" type="ORF">PGB27_00850</name>
</gene>
<feature type="region of interest" description="Disordered" evidence="1">
    <location>
        <begin position="1"/>
        <end position="26"/>
    </location>
</feature>
<feature type="compositionally biased region" description="Basic and acidic residues" evidence="1">
    <location>
        <begin position="1"/>
        <end position="12"/>
    </location>
</feature>
<organism evidence="3 4">
    <name type="scientific">Actinomycetospora lemnae</name>
    <dbReference type="NCBI Taxonomy" id="3019891"/>
    <lineage>
        <taxon>Bacteria</taxon>
        <taxon>Bacillati</taxon>
        <taxon>Actinomycetota</taxon>
        <taxon>Actinomycetes</taxon>
        <taxon>Pseudonocardiales</taxon>
        <taxon>Pseudonocardiaceae</taxon>
        <taxon>Actinomycetospora</taxon>
    </lineage>
</organism>
<keyword evidence="4" id="KW-1185">Reference proteome</keyword>
<feature type="domain" description="ANTAR" evidence="2">
    <location>
        <begin position="185"/>
        <end position="246"/>
    </location>
</feature>
<dbReference type="InterPro" id="IPR005561">
    <property type="entry name" value="ANTAR"/>
</dbReference>
<sequence length="255" mass="26160">MARDGDAAHDVPADIGGDPEMRGEAAGVTPPLACLGGLRTPGRHDAEGLVHRLVAGAVQAVPAADASGVDELGDDDARSRAASLPVVEELAHLAVATNEGPLVEATGARPGSAMVTDLDDTSMRRWPRWARRARTAGVGAVLTVVLPCGARRRTRLLSLYGPLPGTFGASSAATAQAFAAPLAVALPAAHRVAALERGLASRDLIGQAKGVLMARRGIDATSAFEHLVRLSQESNTRLAVVAARLVDEVETASGV</sequence>
<dbReference type="Gene3D" id="1.10.10.10">
    <property type="entry name" value="Winged helix-like DNA-binding domain superfamily/Winged helix DNA-binding domain"/>
    <property type="match status" value="1"/>
</dbReference>
<dbReference type="Proteomes" id="UP001300763">
    <property type="component" value="Unassembled WGS sequence"/>
</dbReference>
<dbReference type="InterPro" id="IPR012074">
    <property type="entry name" value="GAF_ANTAR"/>
</dbReference>
<dbReference type="Pfam" id="PF03861">
    <property type="entry name" value="ANTAR"/>
    <property type="match status" value="1"/>
</dbReference>
<name>A0ABT5SM18_9PSEU</name>
<reference evidence="3 4" key="1">
    <citation type="submission" date="2023-02" db="EMBL/GenBank/DDBJ databases">
        <title>Genome sequencing required for Actinomycetospora new species description.</title>
        <authorList>
            <person name="Saimee Y."/>
            <person name="Duangmal K."/>
        </authorList>
    </citation>
    <scope>NUCLEOTIDE SEQUENCE [LARGE SCALE GENOMIC DNA]</scope>
    <source>
        <strain evidence="3 4">DW7H6</strain>
    </source>
</reference>
<dbReference type="PIRSF" id="PIRSF036625">
    <property type="entry name" value="GAF_ANTAR"/>
    <property type="match status" value="1"/>
</dbReference>
<protein>
    <submittedName>
        <fullName evidence="3">ANTAR domain-containing protein</fullName>
    </submittedName>
</protein>
<proteinExistence type="predicted"/>
<evidence type="ECO:0000256" key="1">
    <source>
        <dbReference type="SAM" id="MobiDB-lite"/>
    </source>
</evidence>
<dbReference type="InterPro" id="IPR036388">
    <property type="entry name" value="WH-like_DNA-bd_sf"/>
</dbReference>
<evidence type="ECO:0000259" key="2">
    <source>
        <dbReference type="PROSITE" id="PS50921"/>
    </source>
</evidence>
<dbReference type="RefSeq" id="WP_274198434.1">
    <property type="nucleotide sequence ID" value="NZ_JAQZAO010000001.1"/>
</dbReference>
<evidence type="ECO:0000313" key="3">
    <source>
        <dbReference type="EMBL" id="MDD7963881.1"/>
    </source>
</evidence>
<dbReference type="SUPFAM" id="SSF52172">
    <property type="entry name" value="CheY-like"/>
    <property type="match status" value="1"/>
</dbReference>
<accession>A0ABT5SM18</accession>
<dbReference type="InterPro" id="IPR011006">
    <property type="entry name" value="CheY-like_superfamily"/>
</dbReference>
<dbReference type="EMBL" id="JAQZAO010000001">
    <property type="protein sequence ID" value="MDD7963881.1"/>
    <property type="molecule type" value="Genomic_DNA"/>
</dbReference>
<dbReference type="PROSITE" id="PS50921">
    <property type="entry name" value="ANTAR"/>
    <property type="match status" value="1"/>
</dbReference>
<comment type="caution">
    <text evidence="3">The sequence shown here is derived from an EMBL/GenBank/DDBJ whole genome shotgun (WGS) entry which is preliminary data.</text>
</comment>
<dbReference type="SMART" id="SM01012">
    <property type="entry name" value="ANTAR"/>
    <property type="match status" value="1"/>
</dbReference>
<evidence type="ECO:0000313" key="4">
    <source>
        <dbReference type="Proteomes" id="UP001300763"/>
    </source>
</evidence>